<dbReference type="InterPro" id="IPR036116">
    <property type="entry name" value="FN3_sf"/>
</dbReference>
<dbReference type="InterPro" id="IPR003961">
    <property type="entry name" value="FN3_dom"/>
</dbReference>
<dbReference type="Pfam" id="PF00041">
    <property type="entry name" value="fn3"/>
    <property type="match status" value="1"/>
</dbReference>
<reference evidence="3 4" key="1">
    <citation type="journal article" date="2023" name="Arcadia Sci">
        <title>De novo assembly of a long-read Amblyomma americanum tick genome.</title>
        <authorList>
            <person name="Chou S."/>
            <person name="Poskanzer K.E."/>
            <person name="Rollins M."/>
            <person name="Thuy-Boun P.S."/>
        </authorList>
    </citation>
    <scope>NUCLEOTIDE SEQUENCE [LARGE SCALE GENOMIC DNA]</scope>
    <source>
        <strain evidence="3">F_SG_1</strain>
        <tissue evidence="3">Salivary glands</tissue>
    </source>
</reference>
<dbReference type="CDD" id="cd00063">
    <property type="entry name" value="FN3"/>
    <property type="match status" value="1"/>
</dbReference>
<proteinExistence type="predicted"/>
<keyword evidence="4" id="KW-1185">Reference proteome</keyword>
<evidence type="ECO:0000313" key="3">
    <source>
        <dbReference type="EMBL" id="KAK8772281.1"/>
    </source>
</evidence>
<dbReference type="Proteomes" id="UP001321473">
    <property type="component" value="Unassembled WGS sequence"/>
</dbReference>
<protein>
    <recommendedName>
        <fullName evidence="2">Fibronectin type-III domain-containing protein</fullName>
    </recommendedName>
</protein>
<evidence type="ECO:0000256" key="1">
    <source>
        <dbReference type="ARBA" id="ARBA00022737"/>
    </source>
</evidence>
<dbReference type="PROSITE" id="PS50853">
    <property type="entry name" value="FN3"/>
    <property type="match status" value="2"/>
</dbReference>
<dbReference type="InterPro" id="IPR050991">
    <property type="entry name" value="ECM_Regulatory_Proteins"/>
</dbReference>
<accession>A0AAQ4EBY5</accession>
<dbReference type="PANTHER" id="PTHR46708">
    <property type="entry name" value="TENASCIN"/>
    <property type="match status" value="1"/>
</dbReference>
<organism evidence="3 4">
    <name type="scientific">Amblyomma americanum</name>
    <name type="common">Lone star tick</name>
    <dbReference type="NCBI Taxonomy" id="6943"/>
    <lineage>
        <taxon>Eukaryota</taxon>
        <taxon>Metazoa</taxon>
        <taxon>Ecdysozoa</taxon>
        <taxon>Arthropoda</taxon>
        <taxon>Chelicerata</taxon>
        <taxon>Arachnida</taxon>
        <taxon>Acari</taxon>
        <taxon>Parasitiformes</taxon>
        <taxon>Ixodida</taxon>
        <taxon>Ixodoidea</taxon>
        <taxon>Ixodidae</taxon>
        <taxon>Amblyomminae</taxon>
        <taxon>Amblyomma</taxon>
    </lineage>
</organism>
<dbReference type="EMBL" id="JARKHS020018534">
    <property type="protein sequence ID" value="KAK8772281.1"/>
    <property type="molecule type" value="Genomic_DNA"/>
</dbReference>
<evidence type="ECO:0000313" key="4">
    <source>
        <dbReference type="Proteomes" id="UP001321473"/>
    </source>
</evidence>
<gene>
    <name evidence="3" type="ORF">V5799_024475</name>
</gene>
<evidence type="ECO:0000259" key="2">
    <source>
        <dbReference type="PROSITE" id="PS50853"/>
    </source>
</evidence>
<sequence>MNVHIEDLGNNSFTLAWERPDGSFDCYSISTVTSRGARSDSGDQGTGSCAKSSPLLINQTSFTCDNIDECTSISVTVSTIIRGPPLRSSAGVTIRGIFIPGKAPEPPTNLTVLQSSPLAIQVRWNAPHVTPSVGLLSYSVDACELEAAGHPGRQCKTHETLDTSLELVIARGAAYWVEVSASTLCDGHIIKSTPIAAQFASPPREVTNLRLASVGDHSFSAAWDRPNGHFDYYWVDVTDGSLGSKRNGYSHLGLCGNATIIPPDQTRMTCTNLEACANVTLRVRTHNNGPPARTSHGVTLGGIYIPGGAPEDFDLDAKPINKSTVEVTLHLSNIKPCLGARCHGVLLTGSRKVAVPCQDYVGKEKTLSVRQVERQRMYIFSVTMASAFNSKNITKSVIFRIP</sequence>
<dbReference type="InterPro" id="IPR013783">
    <property type="entry name" value="Ig-like_fold"/>
</dbReference>
<dbReference type="SMART" id="SM00060">
    <property type="entry name" value="FN3"/>
    <property type="match status" value="3"/>
</dbReference>
<dbReference type="PANTHER" id="PTHR46708:SF2">
    <property type="entry name" value="FIBRONECTIN TYPE-III DOMAIN-CONTAINING PROTEIN"/>
    <property type="match status" value="1"/>
</dbReference>
<feature type="domain" description="Fibronectin type-III" evidence="2">
    <location>
        <begin position="106"/>
        <end position="203"/>
    </location>
</feature>
<dbReference type="AlphaFoldDB" id="A0AAQ4EBY5"/>
<name>A0AAQ4EBY5_AMBAM</name>
<feature type="domain" description="Fibronectin type-III" evidence="2">
    <location>
        <begin position="205"/>
        <end position="302"/>
    </location>
</feature>
<dbReference type="Gene3D" id="2.60.40.10">
    <property type="entry name" value="Immunoglobulins"/>
    <property type="match status" value="3"/>
</dbReference>
<keyword evidence="1" id="KW-0677">Repeat</keyword>
<comment type="caution">
    <text evidence="3">The sequence shown here is derived from an EMBL/GenBank/DDBJ whole genome shotgun (WGS) entry which is preliminary data.</text>
</comment>
<dbReference type="SUPFAM" id="SSF49265">
    <property type="entry name" value="Fibronectin type III"/>
    <property type="match status" value="2"/>
</dbReference>